<dbReference type="AlphaFoldDB" id="A0A839RR90"/>
<evidence type="ECO:0000256" key="4">
    <source>
        <dbReference type="ARBA" id="ARBA00023186"/>
    </source>
</evidence>
<protein>
    <recommendedName>
        <fullName evidence="5">Ribosome maturation factor RimM</fullName>
    </recommendedName>
</protein>
<comment type="function">
    <text evidence="5">An accessory protein needed during the final step in the assembly of 30S ribosomal subunit, possibly for assembly of the head region. Essential for efficient processing of 16S rRNA. May be needed both before and after RbfA during the maturation of 16S rRNA. It has affinity for free ribosomal 30S subunits but not for 70S ribosomes.</text>
</comment>
<accession>A0A839RR90</accession>
<dbReference type="GO" id="GO:0005737">
    <property type="term" value="C:cytoplasm"/>
    <property type="evidence" value="ECO:0007669"/>
    <property type="project" value="UniProtKB-SubCell"/>
</dbReference>
<evidence type="ECO:0000259" key="7">
    <source>
        <dbReference type="Pfam" id="PF24986"/>
    </source>
</evidence>
<keyword evidence="3 5" id="KW-0698">rRNA processing</keyword>
<organism evidence="8 9">
    <name type="scientific">Hoyosella altamirensis</name>
    <dbReference type="NCBI Taxonomy" id="616997"/>
    <lineage>
        <taxon>Bacteria</taxon>
        <taxon>Bacillati</taxon>
        <taxon>Actinomycetota</taxon>
        <taxon>Actinomycetes</taxon>
        <taxon>Mycobacteriales</taxon>
        <taxon>Hoyosellaceae</taxon>
        <taxon>Hoyosella</taxon>
    </lineage>
</organism>
<comment type="caution">
    <text evidence="8">The sequence shown here is derived from an EMBL/GenBank/DDBJ whole genome shotgun (WGS) entry which is preliminary data.</text>
</comment>
<dbReference type="Gene3D" id="2.40.30.60">
    <property type="entry name" value="RimM"/>
    <property type="match status" value="1"/>
</dbReference>
<evidence type="ECO:0000256" key="1">
    <source>
        <dbReference type="ARBA" id="ARBA00022490"/>
    </source>
</evidence>
<dbReference type="InterPro" id="IPR002676">
    <property type="entry name" value="RimM_N"/>
</dbReference>
<evidence type="ECO:0000256" key="2">
    <source>
        <dbReference type="ARBA" id="ARBA00022517"/>
    </source>
</evidence>
<evidence type="ECO:0000256" key="5">
    <source>
        <dbReference type="HAMAP-Rule" id="MF_00014"/>
    </source>
</evidence>
<evidence type="ECO:0000313" key="8">
    <source>
        <dbReference type="EMBL" id="MBB3038624.1"/>
    </source>
</evidence>
<dbReference type="SUPFAM" id="SSF50447">
    <property type="entry name" value="Translation proteins"/>
    <property type="match status" value="1"/>
</dbReference>
<evidence type="ECO:0000256" key="3">
    <source>
        <dbReference type="ARBA" id="ARBA00022552"/>
    </source>
</evidence>
<dbReference type="Gene3D" id="2.30.30.240">
    <property type="entry name" value="PRC-barrel domain"/>
    <property type="match status" value="1"/>
</dbReference>
<dbReference type="InterPro" id="IPR009000">
    <property type="entry name" value="Transl_B-barrel_sf"/>
</dbReference>
<keyword evidence="4 5" id="KW-0143">Chaperone</keyword>
<comment type="similarity">
    <text evidence="5">Belongs to the RimM family.</text>
</comment>
<dbReference type="PANTHER" id="PTHR33692:SF1">
    <property type="entry name" value="RIBOSOME MATURATION FACTOR RIMM"/>
    <property type="match status" value="1"/>
</dbReference>
<evidence type="ECO:0000259" key="6">
    <source>
        <dbReference type="Pfam" id="PF01782"/>
    </source>
</evidence>
<dbReference type="GO" id="GO:0043022">
    <property type="term" value="F:ribosome binding"/>
    <property type="evidence" value="ECO:0007669"/>
    <property type="project" value="InterPro"/>
</dbReference>
<dbReference type="OrthoDB" id="5381335at2"/>
<dbReference type="NCBIfam" id="TIGR02273">
    <property type="entry name" value="16S_RimM"/>
    <property type="match status" value="1"/>
</dbReference>
<dbReference type="GO" id="GO:0005840">
    <property type="term" value="C:ribosome"/>
    <property type="evidence" value="ECO:0007669"/>
    <property type="project" value="InterPro"/>
</dbReference>
<dbReference type="InterPro" id="IPR036976">
    <property type="entry name" value="RimM_N_sf"/>
</dbReference>
<comment type="subcellular location">
    <subcellularLocation>
        <location evidence="5">Cytoplasm</location>
    </subcellularLocation>
</comment>
<dbReference type="PANTHER" id="PTHR33692">
    <property type="entry name" value="RIBOSOME MATURATION FACTOR RIMM"/>
    <property type="match status" value="1"/>
</dbReference>
<sequence length="171" mass="18328">MELVIGRIAKSHGIRGEIVVEVRTDEPEQRFAVGAQLRARAPRSSAVTSFTVEAAREHSGRLLVRLAGVADRESADSLRGLLFVVDSSELPASGDDEYYDHELEGLVVRIASGGDLGVIREVLHTAAGETLSIEATDGREVLIPFITDFVPIVDVPGGFVEVTPPDGLLEL</sequence>
<dbReference type="EMBL" id="JACHWS010000003">
    <property type="protein sequence ID" value="MBB3038624.1"/>
    <property type="molecule type" value="Genomic_DNA"/>
</dbReference>
<dbReference type="RefSeq" id="WP_064440534.1">
    <property type="nucleotide sequence ID" value="NZ_BDDI01000008.1"/>
</dbReference>
<dbReference type="InterPro" id="IPR011961">
    <property type="entry name" value="RimM"/>
</dbReference>
<dbReference type="GO" id="GO:0042274">
    <property type="term" value="P:ribosomal small subunit biogenesis"/>
    <property type="evidence" value="ECO:0007669"/>
    <property type="project" value="UniProtKB-UniRule"/>
</dbReference>
<dbReference type="Pfam" id="PF01782">
    <property type="entry name" value="RimM"/>
    <property type="match status" value="1"/>
</dbReference>
<dbReference type="GO" id="GO:0006364">
    <property type="term" value="P:rRNA processing"/>
    <property type="evidence" value="ECO:0007669"/>
    <property type="project" value="UniProtKB-UniRule"/>
</dbReference>
<proteinExistence type="inferred from homology"/>
<dbReference type="Proteomes" id="UP000567922">
    <property type="component" value="Unassembled WGS sequence"/>
</dbReference>
<keyword evidence="1 5" id="KW-0963">Cytoplasm</keyword>
<gene>
    <name evidence="5" type="primary">rimM</name>
    <name evidence="8" type="ORF">FHU29_003093</name>
</gene>
<dbReference type="HAMAP" id="MF_00014">
    <property type="entry name" value="Ribosome_mat_RimM"/>
    <property type="match status" value="1"/>
</dbReference>
<keyword evidence="9" id="KW-1185">Reference proteome</keyword>
<dbReference type="InterPro" id="IPR011033">
    <property type="entry name" value="PRC_barrel-like_sf"/>
</dbReference>
<feature type="domain" description="Ribosome maturation factor RimM PRC barrel" evidence="7">
    <location>
        <begin position="101"/>
        <end position="168"/>
    </location>
</feature>
<comment type="subunit">
    <text evidence="5">Binds ribosomal protein uS19.</text>
</comment>
<dbReference type="InterPro" id="IPR056792">
    <property type="entry name" value="PRC_RimM"/>
</dbReference>
<name>A0A839RR90_9ACTN</name>
<reference evidence="8 9" key="1">
    <citation type="submission" date="2020-08" db="EMBL/GenBank/DDBJ databases">
        <title>Sequencing the genomes of 1000 actinobacteria strains.</title>
        <authorList>
            <person name="Klenk H.-P."/>
        </authorList>
    </citation>
    <scope>NUCLEOTIDE SEQUENCE [LARGE SCALE GENOMIC DNA]</scope>
    <source>
        <strain evidence="8 9">DSM 45258</strain>
    </source>
</reference>
<dbReference type="Pfam" id="PF24986">
    <property type="entry name" value="PRC_RimM"/>
    <property type="match status" value="1"/>
</dbReference>
<evidence type="ECO:0000313" key="9">
    <source>
        <dbReference type="Proteomes" id="UP000567922"/>
    </source>
</evidence>
<feature type="domain" description="RimM N-terminal" evidence="6">
    <location>
        <begin position="4"/>
        <end position="88"/>
    </location>
</feature>
<comment type="domain">
    <text evidence="5">The PRC barrel domain binds ribosomal protein uS19.</text>
</comment>
<keyword evidence="2 5" id="KW-0690">Ribosome biogenesis</keyword>
<dbReference type="SUPFAM" id="SSF50346">
    <property type="entry name" value="PRC-barrel domain"/>
    <property type="match status" value="1"/>
</dbReference>